<organism evidence="1 2">
    <name type="scientific">Oesophagostomum dentatum</name>
    <name type="common">Nodular worm</name>
    <dbReference type="NCBI Taxonomy" id="61180"/>
    <lineage>
        <taxon>Eukaryota</taxon>
        <taxon>Metazoa</taxon>
        <taxon>Ecdysozoa</taxon>
        <taxon>Nematoda</taxon>
        <taxon>Chromadorea</taxon>
        <taxon>Rhabditida</taxon>
        <taxon>Rhabditina</taxon>
        <taxon>Rhabditomorpha</taxon>
        <taxon>Strongyloidea</taxon>
        <taxon>Strongylidae</taxon>
        <taxon>Oesophagostomum</taxon>
    </lineage>
</organism>
<evidence type="ECO:0000313" key="1">
    <source>
        <dbReference type="EMBL" id="KHJ77214.1"/>
    </source>
</evidence>
<keyword evidence="2" id="KW-1185">Reference proteome</keyword>
<sequence length="86" mass="10187">MESQRIVLDKTQLLKGLDEYIITEDELRQVGTERCYHQPEPPFLHFGLRNRSGCLIVVIVAPDHFHLFDPYADVNDDHEDDYEDEW</sequence>
<reference evidence="1 2" key="1">
    <citation type="submission" date="2014-03" db="EMBL/GenBank/DDBJ databases">
        <title>Draft genome of the hookworm Oesophagostomum dentatum.</title>
        <authorList>
            <person name="Mitreva M."/>
        </authorList>
    </citation>
    <scope>NUCLEOTIDE SEQUENCE [LARGE SCALE GENOMIC DNA]</scope>
    <source>
        <strain evidence="1 2">OD-Hann</strain>
    </source>
</reference>
<evidence type="ECO:0000313" key="2">
    <source>
        <dbReference type="Proteomes" id="UP000053660"/>
    </source>
</evidence>
<dbReference type="Proteomes" id="UP000053660">
    <property type="component" value="Unassembled WGS sequence"/>
</dbReference>
<protein>
    <submittedName>
        <fullName evidence="1">Uncharacterized protein</fullName>
    </submittedName>
</protein>
<dbReference type="EMBL" id="KN610984">
    <property type="protein sequence ID" value="KHJ77214.1"/>
    <property type="molecule type" value="Genomic_DNA"/>
</dbReference>
<accession>A0A0B1RX22</accession>
<gene>
    <name evidence="1" type="ORF">OESDEN_23166</name>
</gene>
<proteinExistence type="predicted"/>
<name>A0A0B1RX22_OESDE</name>
<dbReference type="AlphaFoldDB" id="A0A0B1RX22"/>